<reference evidence="2 3" key="1">
    <citation type="submission" date="2010-12" db="EMBL/GenBank/DDBJ databases">
        <title>Complete sequence of Desulfurispirillum indicum S5.</title>
        <authorList>
            <consortium name="US DOE Joint Genome Institute"/>
            <person name="Lucas S."/>
            <person name="Copeland A."/>
            <person name="Lapidus A."/>
            <person name="Cheng J.-F."/>
            <person name="Goodwin L."/>
            <person name="Pitluck S."/>
            <person name="Chertkov O."/>
            <person name="Held B."/>
            <person name="Detter J.C."/>
            <person name="Han C."/>
            <person name="Tapia R."/>
            <person name="Land M."/>
            <person name="Hauser L."/>
            <person name="Kyrpides N."/>
            <person name="Ivanova N."/>
            <person name="Mikhailova N."/>
            <person name="Haggblom M."/>
            <person name="Rauschenbach I."/>
            <person name="Bini E."/>
            <person name="Woyke T."/>
        </authorList>
    </citation>
    <scope>NUCLEOTIDE SEQUENCE [LARGE SCALE GENOMIC DNA]</scope>
    <source>
        <strain evidence="3">ATCC BAA-1389 / DSM 22839 / S5</strain>
    </source>
</reference>
<dbReference type="HOGENOM" id="CLU_876406_0_0_0"/>
<sequence length="317" mass="35001">MKYSHLKRSVFFSCSLAIACSSAASAVTATVGTGVGYEAYNHADNEHSWSAVFVQPSLELFHEVLPEDGGTVLSFSGHLSTRVYESRHDQRRAGAGAALEVPLAEGFLGRLGLDIVDFRDEEEVIDSFRGVQGAVSLYWQAADRVRLGVSHFRGEDRFQDVSGEESAISGRGSGWRNTSINSVSTPGAKEVYQTTEASVLWYLNASLDVNVHLASTRVSSSFPGEGYTGSEAGMGLHWFLSEYLIVSLGAIKANRRFVDGNELEPYREDALSTTVGIGWYRGPVELRLQWFHHDLDSQPPHSSYRREVTQCVLYWSF</sequence>
<feature type="chain" id="PRO_5003211455" evidence="1">
    <location>
        <begin position="27"/>
        <end position="317"/>
    </location>
</feature>
<dbReference type="EMBL" id="CP002432">
    <property type="protein sequence ID" value="ADU67165.1"/>
    <property type="molecule type" value="Genomic_DNA"/>
</dbReference>
<evidence type="ECO:0000313" key="2">
    <source>
        <dbReference type="EMBL" id="ADU67165.1"/>
    </source>
</evidence>
<gene>
    <name evidence="2" type="ordered locus">Selin_2450</name>
</gene>
<dbReference type="PROSITE" id="PS51257">
    <property type="entry name" value="PROKAR_LIPOPROTEIN"/>
    <property type="match status" value="1"/>
</dbReference>
<dbReference type="Proteomes" id="UP000002572">
    <property type="component" value="Chromosome"/>
</dbReference>
<dbReference type="InParanoid" id="E6W586"/>
<feature type="signal peptide" evidence="1">
    <location>
        <begin position="1"/>
        <end position="26"/>
    </location>
</feature>
<proteinExistence type="predicted"/>
<organism evidence="2 3">
    <name type="scientific">Desulfurispirillum indicum (strain ATCC BAA-1389 / DSM 22839 / S5)</name>
    <dbReference type="NCBI Taxonomy" id="653733"/>
    <lineage>
        <taxon>Bacteria</taxon>
        <taxon>Pseudomonadati</taxon>
        <taxon>Chrysiogenota</taxon>
        <taxon>Chrysiogenia</taxon>
        <taxon>Chrysiogenales</taxon>
        <taxon>Chrysiogenaceae</taxon>
        <taxon>Desulfurispirillum</taxon>
    </lineage>
</organism>
<name>E6W586_DESIS</name>
<dbReference type="KEGG" id="din:Selin_2450"/>
<dbReference type="STRING" id="653733.Selin_2450"/>
<dbReference type="SUPFAM" id="SSF56935">
    <property type="entry name" value="Porins"/>
    <property type="match status" value="1"/>
</dbReference>
<protein>
    <submittedName>
        <fullName evidence="2">Uncharacterized protein</fullName>
    </submittedName>
</protein>
<keyword evidence="1" id="KW-0732">Signal</keyword>
<dbReference type="AlphaFoldDB" id="E6W586"/>
<evidence type="ECO:0000313" key="3">
    <source>
        <dbReference type="Proteomes" id="UP000002572"/>
    </source>
</evidence>
<dbReference type="RefSeq" id="WP_013507036.1">
    <property type="nucleotide sequence ID" value="NC_014836.1"/>
</dbReference>
<accession>E6W586</accession>
<evidence type="ECO:0000256" key="1">
    <source>
        <dbReference type="SAM" id="SignalP"/>
    </source>
</evidence>
<keyword evidence="3" id="KW-1185">Reference proteome</keyword>